<evidence type="ECO:0000313" key="2">
    <source>
        <dbReference type="EMBL" id="VDG28153.1"/>
    </source>
</evidence>
<feature type="domain" description="N-acetyltransferase" evidence="1">
    <location>
        <begin position="3"/>
        <end position="137"/>
    </location>
</feature>
<protein>
    <recommendedName>
        <fullName evidence="1">N-acetyltransferase domain-containing protein</fullName>
    </recommendedName>
</protein>
<proteinExistence type="predicted"/>
<dbReference type="Gene3D" id="3.40.630.30">
    <property type="match status" value="1"/>
</dbReference>
<keyword evidence="3" id="KW-1185">Reference proteome</keyword>
<gene>
    <name evidence="2" type="ORF">MUDAN_MDHGFNIF_02877</name>
</gene>
<dbReference type="GO" id="GO:0016747">
    <property type="term" value="F:acyltransferase activity, transferring groups other than amino-acyl groups"/>
    <property type="evidence" value="ECO:0007669"/>
    <property type="project" value="InterPro"/>
</dbReference>
<dbReference type="Pfam" id="PF00583">
    <property type="entry name" value="Acetyltransf_1"/>
    <property type="match status" value="1"/>
</dbReference>
<dbReference type="OrthoDB" id="66776at2"/>
<dbReference type="Proteomes" id="UP000289996">
    <property type="component" value="Unassembled WGS sequence"/>
</dbReference>
<dbReference type="RefSeq" id="WP_130851674.1">
    <property type="nucleotide sequence ID" value="NZ_UYIG01000101.1"/>
</dbReference>
<dbReference type="InterPro" id="IPR016181">
    <property type="entry name" value="Acyl_CoA_acyltransferase"/>
</dbReference>
<dbReference type="SUPFAM" id="SSF55729">
    <property type="entry name" value="Acyl-CoA N-acyltransferases (Nat)"/>
    <property type="match status" value="1"/>
</dbReference>
<name>A0A660E545_9LACO</name>
<accession>A0A660E545</accession>
<dbReference type="PROSITE" id="PS51186">
    <property type="entry name" value="GNAT"/>
    <property type="match status" value="1"/>
</dbReference>
<evidence type="ECO:0000259" key="1">
    <source>
        <dbReference type="PROSITE" id="PS51186"/>
    </source>
</evidence>
<evidence type="ECO:0000313" key="3">
    <source>
        <dbReference type="Proteomes" id="UP000289996"/>
    </source>
</evidence>
<dbReference type="AlphaFoldDB" id="A0A660E545"/>
<organism evidence="2 3">
    <name type="scientific">Lactiplantibacillus mudanjiangensis</name>
    <dbReference type="NCBI Taxonomy" id="1296538"/>
    <lineage>
        <taxon>Bacteria</taxon>
        <taxon>Bacillati</taxon>
        <taxon>Bacillota</taxon>
        <taxon>Bacilli</taxon>
        <taxon>Lactobacillales</taxon>
        <taxon>Lactobacillaceae</taxon>
        <taxon>Lactiplantibacillus</taxon>
    </lineage>
</organism>
<reference evidence="2 3" key="1">
    <citation type="submission" date="2018-11" db="EMBL/GenBank/DDBJ databases">
        <authorList>
            <person name="Wuyts S."/>
        </authorList>
    </citation>
    <scope>NUCLEOTIDE SEQUENCE [LARGE SCALE GENOMIC DNA]</scope>
    <source>
        <strain evidence="2">Lactobacillus mudanjiangensis AMBF249</strain>
    </source>
</reference>
<dbReference type="EMBL" id="UYIG01000101">
    <property type="protein sequence ID" value="VDG28153.1"/>
    <property type="molecule type" value="Genomic_DNA"/>
</dbReference>
<dbReference type="InterPro" id="IPR000182">
    <property type="entry name" value="GNAT_dom"/>
</dbReference>
<sequence length="137" mass="15482">MDISLQKYTGTSQQQRLLDDYHLADLTYTGSPQKVVAKLAHDHDRDLILVFQADQLVGAFCLHQHAGPVRGHGYALMAMQQLPAYVRQQYPQIKRLILAVNHANLPAQHLYQRAGFQDTGWRPVGSLGVQWVLIKVL</sequence>